<feature type="domain" description="Type VII secretion system protein EssD-like" evidence="2">
    <location>
        <begin position="339"/>
        <end position="464"/>
    </location>
</feature>
<feature type="region of interest" description="Disordered" evidence="1">
    <location>
        <begin position="298"/>
        <end position="338"/>
    </location>
</feature>
<keyword evidence="3" id="KW-0540">Nuclease</keyword>
<keyword evidence="3" id="KW-0255">Endonuclease</keyword>
<dbReference type="Proteomes" id="UP000602284">
    <property type="component" value="Unassembled WGS sequence"/>
</dbReference>
<dbReference type="RefSeq" id="WP_201631251.1">
    <property type="nucleotide sequence ID" value="NZ_JAEQNB010000001.1"/>
</dbReference>
<feature type="region of interest" description="Disordered" evidence="1">
    <location>
        <begin position="371"/>
        <end position="407"/>
    </location>
</feature>
<dbReference type="InterPro" id="IPR010310">
    <property type="entry name" value="T7SS_ESAT-6-like"/>
</dbReference>
<name>A0ABS1J6B5_9BACL</name>
<gene>
    <name evidence="3" type="ORF">JJB07_03790</name>
</gene>
<dbReference type="InterPro" id="IPR044927">
    <property type="entry name" value="Endonuclea_NS_2"/>
</dbReference>
<dbReference type="GO" id="GO:0004519">
    <property type="term" value="F:endonuclease activity"/>
    <property type="evidence" value="ECO:0007669"/>
    <property type="project" value="UniProtKB-KW"/>
</dbReference>
<feature type="compositionally biased region" description="Polar residues" evidence="1">
    <location>
        <begin position="307"/>
        <end position="317"/>
    </location>
</feature>
<dbReference type="Pfam" id="PF06013">
    <property type="entry name" value="WXG100"/>
    <property type="match status" value="1"/>
</dbReference>
<dbReference type="InterPro" id="IPR036689">
    <property type="entry name" value="ESAT-6-like_sf"/>
</dbReference>
<reference evidence="3 4" key="1">
    <citation type="submission" date="2021-01" db="EMBL/GenBank/DDBJ databases">
        <title>Tumebacillus sp. strain ITR2 16S ribosomal RNA gene Genome sequencing and assembly.</title>
        <authorList>
            <person name="Kang M."/>
        </authorList>
    </citation>
    <scope>NUCLEOTIDE SEQUENCE [LARGE SCALE GENOMIC DNA]</scope>
    <source>
        <strain evidence="3 4">ITR2</strain>
    </source>
</reference>
<evidence type="ECO:0000256" key="1">
    <source>
        <dbReference type="SAM" id="MobiDB-lite"/>
    </source>
</evidence>
<dbReference type="InterPro" id="IPR044929">
    <property type="entry name" value="DNA/RNA_non-sp_Endonuclease_sf"/>
</dbReference>
<dbReference type="Gene3D" id="1.10.287.1060">
    <property type="entry name" value="ESAT-6-like"/>
    <property type="match status" value="1"/>
</dbReference>
<evidence type="ECO:0000313" key="3">
    <source>
        <dbReference type="EMBL" id="MBL0385762.1"/>
    </source>
</evidence>
<protein>
    <submittedName>
        <fullName evidence="3">DNA/RNA non-specific endonuclease</fullName>
    </submittedName>
</protein>
<accession>A0ABS1J6B5</accession>
<keyword evidence="4" id="KW-1185">Reference proteome</keyword>
<sequence>MEYPSSHPLQALRLADSYNLRYSAHQFIAGADAMRGLAKRYSDSAQNLLHYWKGQAAQNFSHVHEQMAVDLQKLADALERTGSELQTLASRNDHIQELKRQAQQVEWQLEYLDSSDPHYGSQASSIRQRAHDLYYAAEMEARVAEERAVSAFREIESVTNSLFVTAVHFHQPVNSALKERHWWEKAMDFLSGAVYSVAASESWGLLELAVDDDADLRSDEYVEGKIFGDYLSTGLGVVTAIDGLLVAAGGAVGGALFSWTGVGLVAGAGISVVGVAESAYGAGVAVKGYTNLQNDKAMMEARRSESKPSSTGDSTPKPSKPSEETFEDVPFDESGNLKPNIQYRAGEYDYFYETDELGRLSKFEAGDLQLTKRENRLDHNPNTPGKKEGDHAGHLAGDRFGGSPELDNLVSQSSSVNLSQYKRLENQWANAIKDGKQVKVNVLVEYTEDNVRPSRFKVQYEIDGDYFEKMIIN</sequence>
<feature type="compositionally biased region" description="Basic and acidic residues" evidence="1">
    <location>
        <begin position="371"/>
        <end position="397"/>
    </location>
</feature>
<dbReference type="EMBL" id="JAEQNB010000001">
    <property type="protein sequence ID" value="MBL0385762.1"/>
    <property type="molecule type" value="Genomic_DNA"/>
</dbReference>
<evidence type="ECO:0000313" key="4">
    <source>
        <dbReference type="Proteomes" id="UP000602284"/>
    </source>
</evidence>
<dbReference type="Gene3D" id="3.40.570.10">
    <property type="entry name" value="Extracellular Endonuclease, subunit A"/>
    <property type="match status" value="1"/>
</dbReference>
<keyword evidence="3" id="KW-0378">Hydrolase</keyword>
<proteinExistence type="predicted"/>
<organism evidence="3 4">
    <name type="scientific">Tumebacillus amylolyticus</name>
    <dbReference type="NCBI Taxonomy" id="2801339"/>
    <lineage>
        <taxon>Bacteria</taxon>
        <taxon>Bacillati</taxon>
        <taxon>Bacillota</taxon>
        <taxon>Bacilli</taxon>
        <taxon>Bacillales</taxon>
        <taxon>Alicyclobacillaceae</taxon>
        <taxon>Tumebacillus</taxon>
    </lineage>
</organism>
<evidence type="ECO:0000259" key="2">
    <source>
        <dbReference type="Pfam" id="PF13930"/>
    </source>
</evidence>
<dbReference type="Pfam" id="PF13930">
    <property type="entry name" value="Endonuclea_NS_2"/>
    <property type="match status" value="1"/>
</dbReference>
<dbReference type="SUPFAM" id="SSF140453">
    <property type="entry name" value="EsxAB dimer-like"/>
    <property type="match status" value="1"/>
</dbReference>
<comment type="caution">
    <text evidence="3">The sequence shown here is derived from an EMBL/GenBank/DDBJ whole genome shotgun (WGS) entry which is preliminary data.</text>
</comment>